<dbReference type="OrthoDB" id="9812495at2"/>
<dbReference type="SMART" id="SM00530">
    <property type="entry name" value="HTH_XRE"/>
    <property type="match status" value="1"/>
</dbReference>
<evidence type="ECO:0000259" key="3">
    <source>
        <dbReference type="PROSITE" id="PS50943"/>
    </source>
</evidence>
<protein>
    <submittedName>
        <fullName evidence="4">Putative transcriptional regulator</fullName>
    </submittedName>
</protein>
<dbReference type="CDD" id="cd00093">
    <property type="entry name" value="HTH_XRE"/>
    <property type="match status" value="1"/>
</dbReference>
<keyword evidence="2" id="KW-1133">Transmembrane helix</keyword>
<feature type="transmembrane region" description="Helical" evidence="2">
    <location>
        <begin position="183"/>
        <end position="202"/>
    </location>
</feature>
<feature type="transmembrane region" description="Helical" evidence="2">
    <location>
        <begin position="106"/>
        <end position="126"/>
    </location>
</feature>
<keyword evidence="2" id="KW-0472">Membrane</keyword>
<keyword evidence="5" id="KW-1185">Reference proteome</keyword>
<name>H5Y693_9FIRM</name>
<feature type="domain" description="HTH cro/C1-type" evidence="3">
    <location>
        <begin position="7"/>
        <end position="61"/>
    </location>
</feature>
<feature type="transmembrane region" description="Helical" evidence="2">
    <location>
        <begin position="80"/>
        <end position="100"/>
    </location>
</feature>
<dbReference type="HOGENOM" id="CLU_066192_2_4_9"/>
<dbReference type="Pfam" id="PF01381">
    <property type="entry name" value="HTH_3"/>
    <property type="match status" value="1"/>
</dbReference>
<accession>H5Y693</accession>
<reference evidence="4 5" key="1">
    <citation type="submission" date="2011-11" db="EMBL/GenBank/DDBJ databases">
        <title>The Noncontiguous Finished genome of Desulfosporosinus youngiae DSM 17734.</title>
        <authorList>
            <consortium name="US DOE Joint Genome Institute (JGI-PGF)"/>
            <person name="Lucas S."/>
            <person name="Han J."/>
            <person name="Lapidus A."/>
            <person name="Cheng J.-F."/>
            <person name="Goodwin L."/>
            <person name="Pitluck S."/>
            <person name="Peters L."/>
            <person name="Ovchinnikova G."/>
            <person name="Lu M."/>
            <person name="Land M.L."/>
            <person name="Hauser L."/>
            <person name="Pester M."/>
            <person name="Spring S."/>
            <person name="Ollivier B."/>
            <person name="Rattei T."/>
            <person name="Klenk H.-P."/>
            <person name="Wagner M."/>
            <person name="Loy A."/>
            <person name="Woyke T.J."/>
        </authorList>
    </citation>
    <scope>NUCLEOTIDE SEQUENCE [LARGE SCALE GENOMIC DNA]</scope>
    <source>
        <strain evidence="4 5">DSM 17734</strain>
    </source>
</reference>
<keyword evidence="2" id="KW-0812">Transmembrane</keyword>
<organism evidence="4 5">
    <name type="scientific">Desulfosporosinus youngiae DSM 17734</name>
    <dbReference type="NCBI Taxonomy" id="768710"/>
    <lineage>
        <taxon>Bacteria</taxon>
        <taxon>Bacillati</taxon>
        <taxon>Bacillota</taxon>
        <taxon>Clostridia</taxon>
        <taxon>Eubacteriales</taxon>
        <taxon>Desulfitobacteriaceae</taxon>
        <taxon>Desulfosporosinus</taxon>
    </lineage>
</organism>
<dbReference type="EMBL" id="CM001441">
    <property type="protein sequence ID" value="EHQ91103.1"/>
    <property type="molecule type" value="Genomic_DNA"/>
</dbReference>
<evidence type="ECO:0000256" key="2">
    <source>
        <dbReference type="SAM" id="Phobius"/>
    </source>
</evidence>
<dbReference type="InterPro" id="IPR010982">
    <property type="entry name" value="Lambda_DNA-bd_dom_sf"/>
</dbReference>
<dbReference type="PANTHER" id="PTHR46558:SF11">
    <property type="entry name" value="HTH-TYPE TRANSCRIPTIONAL REGULATOR XRE"/>
    <property type="match status" value="1"/>
</dbReference>
<dbReference type="RefSeq" id="WP_007785851.1">
    <property type="nucleotide sequence ID" value="NZ_CM001441.1"/>
</dbReference>
<dbReference type="AlphaFoldDB" id="H5Y693"/>
<dbReference type="GO" id="GO:0003677">
    <property type="term" value="F:DNA binding"/>
    <property type="evidence" value="ECO:0007669"/>
    <property type="project" value="UniProtKB-KW"/>
</dbReference>
<proteinExistence type="predicted"/>
<dbReference type="InterPro" id="IPR001387">
    <property type="entry name" value="Cro/C1-type_HTH"/>
</dbReference>
<evidence type="ECO:0000313" key="4">
    <source>
        <dbReference type="EMBL" id="EHQ91103.1"/>
    </source>
</evidence>
<feature type="transmembrane region" description="Helical" evidence="2">
    <location>
        <begin position="147"/>
        <end position="171"/>
    </location>
</feature>
<dbReference type="STRING" id="768710.DesyoDRAFT_4143"/>
<dbReference type="SUPFAM" id="SSF47413">
    <property type="entry name" value="lambda repressor-like DNA-binding domains"/>
    <property type="match status" value="1"/>
</dbReference>
<dbReference type="eggNOG" id="COG1396">
    <property type="taxonomic scope" value="Bacteria"/>
</dbReference>
<dbReference type="Proteomes" id="UP000005104">
    <property type="component" value="Chromosome"/>
</dbReference>
<dbReference type="PANTHER" id="PTHR46558">
    <property type="entry name" value="TRACRIPTIONAL REGULATORY PROTEIN-RELATED-RELATED"/>
    <property type="match status" value="1"/>
</dbReference>
<evidence type="ECO:0000256" key="1">
    <source>
        <dbReference type="ARBA" id="ARBA00023125"/>
    </source>
</evidence>
<evidence type="ECO:0000313" key="5">
    <source>
        <dbReference type="Proteomes" id="UP000005104"/>
    </source>
</evidence>
<gene>
    <name evidence="4" type="ORF">DesyoDRAFT_4143</name>
</gene>
<dbReference type="Gene3D" id="1.10.260.40">
    <property type="entry name" value="lambda repressor-like DNA-binding domains"/>
    <property type="match status" value="1"/>
</dbReference>
<dbReference type="PROSITE" id="PS50943">
    <property type="entry name" value="HTH_CROC1"/>
    <property type="match status" value="1"/>
</dbReference>
<sequence>MSISNRIQTLRKIKGLSQEELADKIGVSRQAVSKWESNQSTPDIDKIIMISDYFEVTIDYLLKGIEHPKEAVKKKPDARIFSIVGTALNFIGLIAAIMVWHEEQAASSVAIGLIFMAIGCMSFALGQTVGADETKSKAKKHYWPINLWVLVLIPLSVSFNVLDGFFGGFSGSIAPYPLLGNSFITYGLCWLTYLGICTLGTIKMRKVFA</sequence>
<keyword evidence="1" id="KW-0238">DNA-binding</keyword>